<proteinExistence type="predicted"/>
<protein>
    <submittedName>
        <fullName evidence="4">Neopullulanase</fullName>
        <ecNumber evidence="4">3.2.1.135</ecNumber>
    </submittedName>
</protein>
<evidence type="ECO:0000313" key="4">
    <source>
        <dbReference type="EMBL" id="QDU91476.1"/>
    </source>
</evidence>
<keyword evidence="2 4" id="KW-0326">Glycosidase</keyword>
<keyword evidence="1 4" id="KW-0378">Hydrolase</keyword>
<dbReference type="SMART" id="SM00642">
    <property type="entry name" value="Aamy"/>
    <property type="match status" value="1"/>
</dbReference>
<dbReference type="Pfam" id="PF00128">
    <property type="entry name" value="Alpha-amylase"/>
    <property type="match status" value="1"/>
</dbReference>
<dbReference type="Proteomes" id="UP000317429">
    <property type="component" value="Chromosome"/>
</dbReference>
<dbReference type="SUPFAM" id="SSF51011">
    <property type="entry name" value="Glycosyl hydrolase domain"/>
    <property type="match status" value="1"/>
</dbReference>
<dbReference type="SUPFAM" id="SSF51445">
    <property type="entry name" value="(Trans)glycosidases"/>
    <property type="match status" value="1"/>
</dbReference>
<dbReference type="KEGG" id="pnd:Pla175_49050"/>
<dbReference type="InterPro" id="IPR017853">
    <property type="entry name" value="GH"/>
</dbReference>
<dbReference type="InterPro" id="IPR006047">
    <property type="entry name" value="GH13_cat_dom"/>
</dbReference>
<evidence type="ECO:0000313" key="5">
    <source>
        <dbReference type="Proteomes" id="UP000317429"/>
    </source>
</evidence>
<evidence type="ECO:0000259" key="3">
    <source>
        <dbReference type="SMART" id="SM00642"/>
    </source>
</evidence>
<accession>A0A518DJ47</accession>
<dbReference type="GO" id="GO:0031216">
    <property type="term" value="F:neopullulanase activity"/>
    <property type="evidence" value="ECO:0007669"/>
    <property type="project" value="UniProtKB-EC"/>
</dbReference>
<dbReference type="Gene3D" id="3.20.20.80">
    <property type="entry name" value="Glycosidases"/>
    <property type="match status" value="1"/>
</dbReference>
<feature type="domain" description="Glycosyl hydrolase family 13 catalytic" evidence="3">
    <location>
        <begin position="24"/>
        <end position="401"/>
    </location>
</feature>
<dbReference type="Gene3D" id="2.60.40.1180">
    <property type="entry name" value="Golgi alpha-mannosidase II"/>
    <property type="match status" value="1"/>
</dbReference>
<gene>
    <name evidence="4" type="primary">nplT_2</name>
    <name evidence="4" type="ORF">Pla175_49050</name>
</gene>
<reference evidence="4 5" key="1">
    <citation type="submission" date="2019-02" db="EMBL/GenBank/DDBJ databases">
        <title>Deep-cultivation of Planctomycetes and their phenomic and genomic characterization uncovers novel biology.</title>
        <authorList>
            <person name="Wiegand S."/>
            <person name="Jogler M."/>
            <person name="Boedeker C."/>
            <person name="Pinto D."/>
            <person name="Vollmers J."/>
            <person name="Rivas-Marin E."/>
            <person name="Kohn T."/>
            <person name="Peeters S.H."/>
            <person name="Heuer A."/>
            <person name="Rast P."/>
            <person name="Oberbeckmann S."/>
            <person name="Bunk B."/>
            <person name="Jeske O."/>
            <person name="Meyerdierks A."/>
            <person name="Storesund J.E."/>
            <person name="Kallscheuer N."/>
            <person name="Luecker S."/>
            <person name="Lage O.M."/>
            <person name="Pohl T."/>
            <person name="Merkel B.J."/>
            <person name="Hornburger P."/>
            <person name="Mueller R.-W."/>
            <person name="Bruemmer F."/>
            <person name="Labrenz M."/>
            <person name="Spormann A.M."/>
            <person name="Op den Camp H."/>
            <person name="Overmann J."/>
            <person name="Amann R."/>
            <person name="Jetten M.S.M."/>
            <person name="Mascher T."/>
            <person name="Medema M.H."/>
            <person name="Devos D.P."/>
            <person name="Kaster A.-K."/>
            <person name="Ovreas L."/>
            <person name="Rohde M."/>
            <person name="Galperin M.Y."/>
            <person name="Jogler C."/>
        </authorList>
    </citation>
    <scope>NUCLEOTIDE SEQUENCE [LARGE SCALE GENOMIC DNA]</scope>
    <source>
        <strain evidence="4 5">Pla175</strain>
    </source>
</reference>
<dbReference type="PANTHER" id="PTHR10357">
    <property type="entry name" value="ALPHA-AMYLASE FAMILY MEMBER"/>
    <property type="match status" value="1"/>
</dbReference>
<sequence length="492" mass="56356">MATTRKHQQTIRTPDWVKHAVFYQVFPDRFARSERNELPRGLRLQEWGATPTQTGFQGGDLYGVVDRLDHLAGLGVNALYLCPIFASASNHRYHTYDYFQVDPLLGGNDALRELIDRAHDRDIKVVLDGVFNHTGRGFWPFHHILENGGDSPYLDWFHIHGWPLHPYPGPRQKPNYSAWWSMAALPKLNTDCPAVREYIYEVAKHWIDFGADGWRLDVPGEIDDDSFWQEFRRVVKGANPEAYICGEIWHESQRWLQGDQFDGVMNYVFTGPAISFFAAKTFRSDFVHPHLPLAELDARQFSRKVDYMHGLYDWEINFAQMNMLDSHDMARLAWLTQEHSAQRLCVLFQMTMPGAPCIYYGDEVGLAGGPDPGCREAFPWHKPDAWDRELLRHYQQATALRHAHPALRTGSFQTLHAEGDVYAFRRALGDDDLMVLFNTAFEPQELSIRVAGVADGEFRQVWPSGPSRNHAVRDGLWSPDVPARAGVVVVRA</sequence>
<dbReference type="AlphaFoldDB" id="A0A518DJ47"/>
<organism evidence="4 5">
    <name type="scientific">Pirellulimonas nuda</name>
    <dbReference type="NCBI Taxonomy" id="2528009"/>
    <lineage>
        <taxon>Bacteria</taxon>
        <taxon>Pseudomonadati</taxon>
        <taxon>Planctomycetota</taxon>
        <taxon>Planctomycetia</taxon>
        <taxon>Pirellulales</taxon>
        <taxon>Lacipirellulaceae</taxon>
        <taxon>Pirellulimonas</taxon>
    </lineage>
</organism>
<dbReference type="GO" id="GO:0005975">
    <property type="term" value="P:carbohydrate metabolic process"/>
    <property type="evidence" value="ECO:0007669"/>
    <property type="project" value="InterPro"/>
</dbReference>
<name>A0A518DJ47_9BACT</name>
<keyword evidence="5" id="KW-1185">Reference proteome</keyword>
<evidence type="ECO:0000256" key="2">
    <source>
        <dbReference type="ARBA" id="ARBA00023295"/>
    </source>
</evidence>
<dbReference type="CDD" id="cd11338">
    <property type="entry name" value="AmyAc_CMD"/>
    <property type="match status" value="1"/>
</dbReference>
<dbReference type="EC" id="3.2.1.135" evidence="4"/>
<dbReference type="PANTHER" id="PTHR10357:SF210">
    <property type="entry name" value="MALTODEXTRIN GLUCOSIDASE"/>
    <property type="match status" value="1"/>
</dbReference>
<dbReference type="InterPro" id="IPR013780">
    <property type="entry name" value="Glyco_hydro_b"/>
</dbReference>
<dbReference type="EMBL" id="CP036291">
    <property type="protein sequence ID" value="QDU91476.1"/>
    <property type="molecule type" value="Genomic_DNA"/>
</dbReference>
<dbReference type="RefSeq" id="WP_197527121.1">
    <property type="nucleotide sequence ID" value="NZ_CP036291.1"/>
</dbReference>
<evidence type="ECO:0000256" key="1">
    <source>
        <dbReference type="ARBA" id="ARBA00022801"/>
    </source>
</evidence>